<dbReference type="OrthoDB" id="438179at2759"/>
<dbReference type="GO" id="GO:0005737">
    <property type="term" value="C:cytoplasm"/>
    <property type="evidence" value="ECO:0007669"/>
    <property type="project" value="TreeGrafter"/>
</dbReference>
<dbReference type="InterPro" id="IPR015803">
    <property type="entry name" value="Cys-tRNA-ligase"/>
</dbReference>
<gene>
    <name evidence="13" type="ORF">B0A49_09224</name>
</gene>
<evidence type="ECO:0000256" key="6">
    <source>
        <dbReference type="ARBA" id="ARBA00022833"/>
    </source>
</evidence>
<feature type="compositionally biased region" description="Basic and acidic residues" evidence="11">
    <location>
        <begin position="627"/>
        <end position="639"/>
    </location>
</feature>
<feature type="compositionally biased region" description="Basic and acidic residues" evidence="11">
    <location>
        <begin position="651"/>
        <end position="661"/>
    </location>
</feature>
<proteinExistence type="predicted"/>
<dbReference type="Pfam" id="PF01406">
    <property type="entry name" value="tRNA-synt_1e"/>
    <property type="match status" value="1"/>
</dbReference>
<dbReference type="AlphaFoldDB" id="A0A4U0X7Y3"/>
<dbReference type="FunFam" id="3.40.50.620:FF:000186">
    <property type="entry name" value="Putative Cysteinyl-tRNA synthetase"/>
    <property type="match status" value="1"/>
</dbReference>
<comment type="cofactor">
    <cofactor evidence="1">
        <name>Zn(2+)</name>
        <dbReference type="ChEBI" id="CHEBI:29105"/>
    </cofactor>
</comment>
<keyword evidence="14" id="KW-1185">Reference proteome</keyword>
<evidence type="ECO:0000256" key="8">
    <source>
        <dbReference type="ARBA" id="ARBA00022917"/>
    </source>
</evidence>
<dbReference type="STRING" id="331657.A0A4U0X7Y3"/>
<dbReference type="EMBL" id="NAJN01000568">
    <property type="protein sequence ID" value="TKA71398.1"/>
    <property type="molecule type" value="Genomic_DNA"/>
</dbReference>
<dbReference type="InterPro" id="IPR032678">
    <property type="entry name" value="tRNA-synt_1_cat_dom"/>
</dbReference>
<dbReference type="Proteomes" id="UP000308768">
    <property type="component" value="Unassembled WGS sequence"/>
</dbReference>
<keyword evidence="9" id="KW-0030">Aminoacyl-tRNA synthetase</keyword>
<evidence type="ECO:0000256" key="3">
    <source>
        <dbReference type="ARBA" id="ARBA00022598"/>
    </source>
</evidence>
<dbReference type="SUPFAM" id="SSF47323">
    <property type="entry name" value="Anticodon-binding domain of a subclass of class I aminoacyl-tRNA synthetases"/>
    <property type="match status" value="1"/>
</dbReference>
<dbReference type="PRINTS" id="PR00983">
    <property type="entry name" value="TRNASYNTHCYS"/>
</dbReference>
<feature type="compositionally biased region" description="Basic and acidic residues" evidence="11">
    <location>
        <begin position="688"/>
        <end position="697"/>
    </location>
</feature>
<feature type="region of interest" description="Disordered" evidence="11">
    <location>
        <begin position="681"/>
        <end position="702"/>
    </location>
</feature>
<keyword evidence="3" id="KW-0436">Ligase</keyword>
<dbReference type="GO" id="GO:0046872">
    <property type="term" value="F:metal ion binding"/>
    <property type="evidence" value="ECO:0007669"/>
    <property type="project" value="UniProtKB-KW"/>
</dbReference>
<dbReference type="PANTHER" id="PTHR10890:SF3">
    <property type="entry name" value="CYSTEINE--TRNA LIGASE, CYTOPLASMIC"/>
    <property type="match status" value="1"/>
</dbReference>
<organism evidence="13 14">
    <name type="scientific">Cryomyces minteri</name>
    <dbReference type="NCBI Taxonomy" id="331657"/>
    <lineage>
        <taxon>Eukaryota</taxon>
        <taxon>Fungi</taxon>
        <taxon>Dikarya</taxon>
        <taxon>Ascomycota</taxon>
        <taxon>Pezizomycotina</taxon>
        <taxon>Dothideomycetes</taxon>
        <taxon>Dothideomycetes incertae sedis</taxon>
        <taxon>Cryomyces</taxon>
    </lineage>
</organism>
<dbReference type="InterPro" id="IPR009080">
    <property type="entry name" value="tRNAsynth_Ia_anticodon-bd"/>
</dbReference>
<accession>A0A4U0X7Y3</accession>
<dbReference type="PANTHER" id="PTHR10890">
    <property type="entry name" value="CYSTEINYL-TRNA SYNTHETASE"/>
    <property type="match status" value="1"/>
</dbReference>
<feature type="domain" description="tRNA synthetases class I catalytic" evidence="12">
    <location>
        <begin position="3"/>
        <end position="388"/>
    </location>
</feature>
<comment type="caution">
    <text evidence="13">The sequence shown here is derived from an EMBL/GenBank/DDBJ whole genome shotgun (WGS) entry which is preliminary data.</text>
</comment>
<keyword evidence="6" id="KW-0862">Zinc</keyword>
<keyword evidence="8" id="KW-0648">Protein biosynthesis</keyword>
<dbReference type="Gene3D" id="3.40.50.620">
    <property type="entry name" value="HUPs"/>
    <property type="match status" value="1"/>
</dbReference>
<evidence type="ECO:0000256" key="2">
    <source>
        <dbReference type="ARBA" id="ARBA00012832"/>
    </source>
</evidence>
<evidence type="ECO:0000256" key="5">
    <source>
        <dbReference type="ARBA" id="ARBA00022741"/>
    </source>
</evidence>
<evidence type="ECO:0000256" key="11">
    <source>
        <dbReference type="SAM" id="MobiDB-lite"/>
    </source>
</evidence>
<keyword evidence="5" id="KW-0547">Nucleotide-binding</keyword>
<evidence type="ECO:0000256" key="4">
    <source>
        <dbReference type="ARBA" id="ARBA00022723"/>
    </source>
</evidence>
<keyword evidence="4" id="KW-0479">Metal-binding</keyword>
<dbReference type="GO" id="GO:0004817">
    <property type="term" value="F:cysteine-tRNA ligase activity"/>
    <property type="evidence" value="ECO:0007669"/>
    <property type="project" value="UniProtKB-EC"/>
</dbReference>
<dbReference type="GO" id="GO:0006423">
    <property type="term" value="P:cysteinyl-tRNA aminoacylation"/>
    <property type="evidence" value="ECO:0007669"/>
    <property type="project" value="InterPro"/>
</dbReference>
<evidence type="ECO:0000259" key="12">
    <source>
        <dbReference type="Pfam" id="PF01406"/>
    </source>
</evidence>
<evidence type="ECO:0000313" key="14">
    <source>
        <dbReference type="Proteomes" id="UP000308768"/>
    </source>
</evidence>
<dbReference type="SUPFAM" id="SSF52374">
    <property type="entry name" value="Nucleotidylyl transferase"/>
    <property type="match status" value="1"/>
</dbReference>
<evidence type="ECO:0000313" key="13">
    <source>
        <dbReference type="EMBL" id="TKA71398.1"/>
    </source>
</evidence>
<dbReference type="InterPro" id="IPR014729">
    <property type="entry name" value="Rossmann-like_a/b/a_fold"/>
</dbReference>
<name>A0A4U0X7Y3_9PEZI</name>
<dbReference type="NCBIfam" id="TIGR00435">
    <property type="entry name" value="cysS"/>
    <property type="match status" value="1"/>
</dbReference>
<dbReference type="EC" id="6.1.1.16" evidence="2"/>
<protein>
    <recommendedName>
        <fullName evidence="2">cysteine--tRNA ligase</fullName>
        <ecNumber evidence="2">6.1.1.16</ecNumber>
    </recommendedName>
    <alternativeName>
        <fullName evidence="10">Cysteinyl-tRNA synthetase</fullName>
    </alternativeName>
</protein>
<dbReference type="GO" id="GO:0005524">
    <property type="term" value="F:ATP binding"/>
    <property type="evidence" value="ECO:0007669"/>
    <property type="project" value="UniProtKB-KW"/>
</dbReference>
<evidence type="ECO:0000256" key="9">
    <source>
        <dbReference type="ARBA" id="ARBA00023146"/>
    </source>
</evidence>
<keyword evidence="7" id="KW-0067">ATP-binding</keyword>
<evidence type="ECO:0000256" key="1">
    <source>
        <dbReference type="ARBA" id="ARBA00001947"/>
    </source>
</evidence>
<feature type="region of interest" description="Disordered" evidence="11">
    <location>
        <begin position="627"/>
        <end position="661"/>
    </location>
</feature>
<reference evidence="13 14" key="1">
    <citation type="submission" date="2017-03" db="EMBL/GenBank/DDBJ databases">
        <title>Genomes of endolithic fungi from Antarctica.</title>
        <authorList>
            <person name="Coleine C."/>
            <person name="Masonjones S."/>
            <person name="Stajich J.E."/>
        </authorList>
    </citation>
    <scope>NUCLEOTIDE SEQUENCE [LARGE SCALE GENOMIC DNA]</scope>
    <source>
        <strain evidence="13 14">CCFEE 5187</strain>
    </source>
</reference>
<evidence type="ECO:0000256" key="7">
    <source>
        <dbReference type="ARBA" id="ARBA00022840"/>
    </source>
</evidence>
<evidence type="ECO:0000256" key="10">
    <source>
        <dbReference type="ARBA" id="ARBA00031499"/>
    </source>
</evidence>
<sequence>MWTDHDDAHLGHARNYVSTDIIRRVLQDYFKFKVTFVMNITDVDDKKNLPLLPEDLKPQNYMSEADRVYGRFIPSSATSSDAEAKVRMHRKTATLASKALVEAESQSIDIQSFYGQTQDVLLPYLDKLYGSSIDASDYSIFTRLTQEYEKRFMEDVRALNVLDPTMVTRVTEYSEEIVEYVKQIISNGFAYATSDGSVYFDIVNFEKSGFPYARLEPWNRNDSGLQADGEGALTAKTTEKRSEADFALWKSSKPGEPSWPSPWGPGRPGWHIECSVMASDILKDQIDIHSGGIDLCFPHHDNELAQSEAYWSSKHSHEQGGQHRWVNYFMHMGHLSIQGSKMSKSLKNFTTIREALSRGNWTPRGLRIVFLLGGWKDGIEITDDLIKAGNAWESKVDNFFLKASDLQRNPSKMANGNEEGSKLAEAMATAEAEVFEALCDSFDTPSVMRIISQLISTYNSAERTAVSDGDVLAVARWITKMVNTFGLDSHPSQEDRIGWSGIDIPEIAKPFVYPISRLRDEVRQRAIVGEIVKEELVALASKDKAANVQDIGAIPYAETLSQFQDGVRELAEKGANKKDVLNLCDRVRDLSLWNLGIYLEDRDGQPALVRPVDRELVTARKAKDDAKAAKDKKAAEKVKQSTKGNFQQEAAAKEAAKAEKAKIPPSELFRTGEYEGLYSEWDDQGIPTKDKEGKEVAKSQGKKLKKIWDAQKKAYDAYISAA</sequence>
<dbReference type="InterPro" id="IPR024909">
    <property type="entry name" value="Cys-tRNA/MSH_ligase"/>
</dbReference>